<comment type="caution">
    <text evidence="2">The sequence shown here is derived from an EMBL/GenBank/DDBJ whole genome shotgun (WGS) entry which is preliminary data.</text>
</comment>
<proteinExistence type="predicted"/>
<dbReference type="OrthoDB" id="86392at2759"/>
<keyword evidence="3" id="KW-1185">Reference proteome</keyword>
<organism evidence="2 3">
    <name type="scientific">Thraustotheca clavata</name>
    <dbReference type="NCBI Taxonomy" id="74557"/>
    <lineage>
        <taxon>Eukaryota</taxon>
        <taxon>Sar</taxon>
        <taxon>Stramenopiles</taxon>
        <taxon>Oomycota</taxon>
        <taxon>Saprolegniomycetes</taxon>
        <taxon>Saprolegniales</taxon>
        <taxon>Achlyaceae</taxon>
        <taxon>Thraustotheca</taxon>
    </lineage>
</organism>
<name>A0A1W0A2G3_9STRA</name>
<protein>
    <submittedName>
        <fullName evidence="2">Uncharacterized protein</fullName>
    </submittedName>
</protein>
<accession>A0A1W0A2G3</accession>
<reference evidence="2 3" key="1">
    <citation type="journal article" date="2014" name="Genome Biol. Evol.">
        <title>The secreted proteins of Achlya hypogyna and Thraustotheca clavata identify the ancestral oomycete secretome and reveal gene acquisitions by horizontal gene transfer.</title>
        <authorList>
            <person name="Misner I."/>
            <person name="Blouin N."/>
            <person name="Leonard G."/>
            <person name="Richards T.A."/>
            <person name="Lane C.E."/>
        </authorList>
    </citation>
    <scope>NUCLEOTIDE SEQUENCE [LARGE SCALE GENOMIC DNA]</scope>
    <source>
        <strain evidence="2 3">ATCC 34112</strain>
    </source>
</reference>
<feature type="compositionally biased region" description="Basic residues" evidence="1">
    <location>
        <begin position="70"/>
        <end position="85"/>
    </location>
</feature>
<evidence type="ECO:0000256" key="1">
    <source>
        <dbReference type="SAM" id="MobiDB-lite"/>
    </source>
</evidence>
<evidence type="ECO:0000313" key="3">
    <source>
        <dbReference type="Proteomes" id="UP000243217"/>
    </source>
</evidence>
<evidence type="ECO:0000313" key="2">
    <source>
        <dbReference type="EMBL" id="OQS04457.1"/>
    </source>
</evidence>
<feature type="region of interest" description="Disordered" evidence="1">
    <location>
        <begin position="56"/>
        <end position="119"/>
    </location>
</feature>
<dbReference type="EMBL" id="JNBS01000612">
    <property type="protein sequence ID" value="OQS04457.1"/>
    <property type="molecule type" value="Genomic_DNA"/>
</dbReference>
<gene>
    <name evidence="2" type="ORF">THRCLA_20877</name>
</gene>
<dbReference type="Proteomes" id="UP000243217">
    <property type="component" value="Unassembled WGS sequence"/>
</dbReference>
<dbReference type="AlphaFoldDB" id="A0A1W0A2G3"/>
<sequence length="242" mass="27258">MQTRAQTRQLNAKELSLLGPETPVHIQINILTTPSSPTYHYFTRSRAHSKSIVEFALPPPQNPPSTTKSKSQRRQKRRSKAKKKNALPSVQESTANEPTTAAFFSRKRPTSPPPPSKRRCIDVDDLLDDLCGLTLSKDQETSLVVANTSLYNPFEPVLQLIDNDIAQILESIQACHISRPASNWDDLLIQMSSIRLVEPSHQHVALEQTLAQFTGLSLTDSRRIVTTQDYQYLQEKLTQMTV</sequence>
<feature type="compositionally biased region" description="Polar residues" evidence="1">
    <location>
        <begin position="88"/>
        <end position="99"/>
    </location>
</feature>